<dbReference type="Pfam" id="PF01614">
    <property type="entry name" value="IclR_C"/>
    <property type="match status" value="1"/>
</dbReference>
<keyword evidence="1" id="KW-0805">Transcription regulation</keyword>
<dbReference type="InterPro" id="IPR050707">
    <property type="entry name" value="HTH_MetabolicPath_Reg"/>
</dbReference>
<name>A0A149TQT2_9PROT</name>
<feature type="domain" description="HTH iclR-type" evidence="4">
    <location>
        <begin position="19"/>
        <end position="79"/>
    </location>
</feature>
<gene>
    <name evidence="6" type="ORF">AD947_16615</name>
</gene>
<evidence type="ECO:0000313" key="6">
    <source>
        <dbReference type="EMBL" id="KXV55505.1"/>
    </source>
</evidence>
<dbReference type="Gene3D" id="1.10.10.10">
    <property type="entry name" value="Winged helix-like DNA-binding domain superfamily/Winged helix DNA-binding domain"/>
    <property type="match status" value="1"/>
</dbReference>
<dbReference type="GO" id="GO:0045892">
    <property type="term" value="P:negative regulation of DNA-templated transcription"/>
    <property type="evidence" value="ECO:0007669"/>
    <property type="project" value="TreeGrafter"/>
</dbReference>
<dbReference type="EMBL" id="LHZT01000132">
    <property type="protein sequence ID" value="KXV55505.1"/>
    <property type="molecule type" value="Genomic_DNA"/>
</dbReference>
<sequence>MEHIPNGLTDDPVESRDFVTALARGLDVLKTCSDAPDGLTLSDVARKVNLPRAAVRRALLTLVATGYLAQNGRLFQSTPRVLDLSGRVSDLPLPRLAQPILNQLSHTLGESASLAILDGQDILYIARSEARRILAVDLTVGGHLPAWCTSMGRVLLAGLSEPERLQHLPLVLEARTSRTITDFDTLHQHLKQIRSDGYCVQDQELEAGLRSVAAPVLGHKSKVVAALNVSTQATRTPLRELKRYILPAVIDAAAALGQALRKQQRIY</sequence>
<dbReference type="SMART" id="SM00346">
    <property type="entry name" value="HTH_ICLR"/>
    <property type="match status" value="1"/>
</dbReference>
<dbReference type="SUPFAM" id="SSF46785">
    <property type="entry name" value="Winged helix' DNA-binding domain"/>
    <property type="match status" value="1"/>
</dbReference>
<dbReference type="InterPro" id="IPR014757">
    <property type="entry name" value="Tscrpt_reg_IclR_C"/>
</dbReference>
<dbReference type="GO" id="GO:0003677">
    <property type="term" value="F:DNA binding"/>
    <property type="evidence" value="ECO:0007669"/>
    <property type="project" value="UniProtKB-KW"/>
</dbReference>
<dbReference type="OrthoDB" id="9807558at2"/>
<organism evidence="6 7">
    <name type="scientific">Acetobacter tropicalis</name>
    <dbReference type="NCBI Taxonomy" id="104102"/>
    <lineage>
        <taxon>Bacteria</taxon>
        <taxon>Pseudomonadati</taxon>
        <taxon>Pseudomonadota</taxon>
        <taxon>Alphaproteobacteria</taxon>
        <taxon>Acetobacterales</taxon>
        <taxon>Acetobacteraceae</taxon>
        <taxon>Acetobacter</taxon>
    </lineage>
</organism>
<evidence type="ECO:0008006" key="8">
    <source>
        <dbReference type="Google" id="ProtNLM"/>
    </source>
</evidence>
<dbReference type="PROSITE" id="PS51078">
    <property type="entry name" value="ICLR_ED"/>
    <property type="match status" value="1"/>
</dbReference>
<dbReference type="PANTHER" id="PTHR30136">
    <property type="entry name" value="HELIX-TURN-HELIX TRANSCRIPTIONAL REGULATOR, ICLR FAMILY"/>
    <property type="match status" value="1"/>
</dbReference>
<dbReference type="InterPro" id="IPR029016">
    <property type="entry name" value="GAF-like_dom_sf"/>
</dbReference>
<dbReference type="RefSeq" id="WP_061489252.1">
    <property type="nucleotide sequence ID" value="NZ_LHZT01000132.1"/>
</dbReference>
<dbReference type="PANTHER" id="PTHR30136:SF34">
    <property type="entry name" value="TRANSCRIPTIONAL REGULATOR"/>
    <property type="match status" value="1"/>
</dbReference>
<dbReference type="GO" id="GO:0003700">
    <property type="term" value="F:DNA-binding transcription factor activity"/>
    <property type="evidence" value="ECO:0007669"/>
    <property type="project" value="TreeGrafter"/>
</dbReference>
<evidence type="ECO:0000256" key="2">
    <source>
        <dbReference type="ARBA" id="ARBA00023125"/>
    </source>
</evidence>
<keyword evidence="2" id="KW-0238">DNA-binding</keyword>
<protein>
    <recommendedName>
        <fullName evidence="8">IclR family transcriptional regulator</fullName>
    </recommendedName>
</protein>
<dbReference type="InterPro" id="IPR005471">
    <property type="entry name" value="Tscrpt_reg_IclR_N"/>
</dbReference>
<evidence type="ECO:0000256" key="1">
    <source>
        <dbReference type="ARBA" id="ARBA00023015"/>
    </source>
</evidence>
<keyword evidence="3" id="KW-0804">Transcription</keyword>
<dbReference type="PROSITE" id="PS51077">
    <property type="entry name" value="HTH_ICLR"/>
    <property type="match status" value="1"/>
</dbReference>
<evidence type="ECO:0000259" key="4">
    <source>
        <dbReference type="PROSITE" id="PS51077"/>
    </source>
</evidence>
<comment type="caution">
    <text evidence="6">The sequence shown here is derived from an EMBL/GenBank/DDBJ whole genome shotgun (WGS) entry which is preliminary data.</text>
</comment>
<dbReference type="AlphaFoldDB" id="A0A149TQT2"/>
<evidence type="ECO:0000313" key="7">
    <source>
        <dbReference type="Proteomes" id="UP000075411"/>
    </source>
</evidence>
<dbReference type="PATRIC" id="fig|104102.12.peg.2773"/>
<accession>A0A149TQT2</accession>
<reference evidence="6 7" key="1">
    <citation type="submission" date="2015-06" db="EMBL/GenBank/DDBJ databases">
        <title>Improved classification and identification of acetic acid bacteria using matrix-assisted laser desorption/ionization time-of-flight mass spectrometry; Gluconobacter nephelii and Gluconobacter uchimurae are later heterotypic synonyms of Gluconobacter japonicus and Gluconobacter oxydans, respectively.</title>
        <authorList>
            <person name="Li L."/>
            <person name="Cleenwerck I."/>
            <person name="De Vuyst L."/>
            <person name="Vandamme P."/>
        </authorList>
    </citation>
    <scope>NUCLEOTIDE SEQUENCE [LARGE SCALE GENOMIC DNA]</scope>
    <source>
        <strain evidence="6 7">LMG 1663</strain>
    </source>
</reference>
<dbReference type="Gene3D" id="3.30.450.40">
    <property type="match status" value="1"/>
</dbReference>
<evidence type="ECO:0000259" key="5">
    <source>
        <dbReference type="PROSITE" id="PS51078"/>
    </source>
</evidence>
<proteinExistence type="predicted"/>
<dbReference type="SUPFAM" id="SSF55781">
    <property type="entry name" value="GAF domain-like"/>
    <property type="match status" value="1"/>
</dbReference>
<dbReference type="Pfam" id="PF09339">
    <property type="entry name" value="HTH_IclR"/>
    <property type="match status" value="1"/>
</dbReference>
<evidence type="ECO:0000256" key="3">
    <source>
        <dbReference type="ARBA" id="ARBA00023163"/>
    </source>
</evidence>
<dbReference type="Proteomes" id="UP000075411">
    <property type="component" value="Unassembled WGS sequence"/>
</dbReference>
<dbReference type="InterPro" id="IPR036390">
    <property type="entry name" value="WH_DNA-bd_sf"/>
</dbReference>
<feature type="domain" description="IclR-ED" evidence="5">
    <location>
        <begin position="80"/>
        <end position="262"/>
    </location>
</feature>
<dbReference type="InterPro" id="IPR036388">
    <property type="entry name" value="WH-like_DNA-bd_sf"/>
</dbReference>